<keyword evidence="5 7" id="KW-0648">Protein biosynthesis</keyword>
<dbReference type="PANTHER" id="PTHR43326">
    <property type="entry name" value="METHIONYL-TRNA SYNTHETASE"/>
    <property type="match status" value="1"/>
</dbReference>
<comment type="similarity">
    <text evidence="1 7">Belongs to the class-I aminoacyl-tRNA synthetase family.</text>
</comment>
<dbReference type="GO" id="GO:0006431">
    <property type="term" value="P:methionyl-tRNA aminoacylation"/>
    <property type="evidence" value="ECO:0007669"/>
    <property type="project" value="TreeGrafter"/>
</dbReference>
<evidence type="ECO:0000259" key="9">
    <source>
        <dbReference type="Pfam" id="PF09334"/>
    </source>
</evidence>
<dbReference type="Gene3D" id="3.40.50.620">
    <property type="entry name" value="HUPs"/>
    <property type="match status" value="2"/>
</dbReference>
<evidence type="ECO:0000256" key="6">
    <source>
        <dbReference type="ARBA" id="ARBA00023146"/>
    </source>
</evidence>
<keyword evidence="3 7" id="KW-0547">Nucleotide-binding</keyword>
<keyword evidence="6 7" id="KW-0030">Aminoacyl-tRNA synthetase</keyword>
<dbReference type="EMBL" id="PKSL01000017">
    <property type="protein sequence ID" value="POW14595.1"/>
    <property type="molecule type" value="Genomic_DNA"/>
</dbReference>
<name>A0A2S4VYH8_9BASI</name>
<dbReference type="Proteomes" id="UP000239156">
    <property type="component" value="Unassembled WGS sequence"/>
</dbReference>
<evidence type="ECO:0000256" key="4">
    <source>
        <dbReference type="ARBA" id="ARBA00022840"/>
    </source>
</evidence>
<protein>
    <recommendedName>
        <fullName evidence="9">Methionyl/Leucyl tRNA synthetase domain-containing protein</fullName>
    </recommendedName>
</protein>
<dbReference type="VEuPathDB" id="FungiDB:PSHT_04070"/>
<dbReference type="InterPro" id="IPR023457">
    <property type="entry name" value="Met-tRNA_synth_2"/>
</dbReference>
<feature type="domain" description="Methionyl/Leucyl tRNA synthetase" evidence="9">
    <location>
        <begin position="167"/>
        <end position="251"/>
    </location>
</feature>
<dbReference type="InterPro" id="IPR009080">
    <property type="entry name" value="tRNAsynth_Ia_anticodon-bd"/>
</dbReference>
<evidence type="ECO:0000256" key="2">
    <source>
        <dbReference type="ARBA" id="ARBA00022598"/>
    </source>
</evidence>
<keyword evidence="4 7" id="KW-0067">ATP-binding</keyword>
<accession>A0A2S4VYH8</accession>
<feature type="transmembrane region" description="Helical" evidence="8">
    <location>
        <begin position="120"/>
        <end position="144"/>
    </location>
</feature>
<keyword evidence="2 7" id="KW-0436">Ligase</keyword>
<dbReference type="SUPFAM" id="SSF52374">
    <property type="entry name" value="Nucleotidylyl transferase"/>
    <property type="match status" value="1"/>
</dbReference>
<evidence type="ECO:0000313" key="11">
    <source>
        <dbReference type="Proteomes" id="UP000239156"/>
    </source>
</evidence>
<dbReference type="VEuPathDB" id="FungiDB:PSTT_02763"/>
<keyword evidence="8" id="KW-0812">Transmembrane</keyword>
<dbReference type="PANTHER" id="PTHR43326:SF1">
    <property type="entry name" value="METHIONINE--TRNA LIGASE, MITOCHONDRIAL"/>
    <property type="match status" value="1"/>
</dbReference>
<dbReference type="SUPFAM" id="SSF47323">
    <property type="entry name" value="Anticodon-binding domain of a subclass of class I aminoacyl-tRNA synthetases"/>
    <property type="match status" value="1"/>
</dbReference>
<dbReference type="Gene3D" id="1.10.730.10">
    <property type="entry name" value="Isoleucyl-tRNA Synthetase, Domain 1"/>
    <property type="match status" value="1"/>
</dbReference>
<dbReference type="GO" id="GO:0005524">
    <property type="term" value="F:ATP binding"/>
    <property type="evidence" value="ECO:0007669"/>
    <property type="project" value="UniProtKB-KW"/>
</dbReference>
<comment type="caution">
    <text evidence="10">The sequence shown here is derived from an EMBL/GenBank/DDBJ whole genome shotgun (WGS) entry which is preliminary data.</text>
</comment>
<evidence type="ECO:0000256" key="7">
    <source>
        <dbReference type="RuleBase" id="RU363039"/>
    </source>
</evidence>
<gene>
    <name evidence="10" type="ORF">PSTT_02763</name>
</gene>
<dbReference type="GO" id="GO:0004825">
    <property type="term" value="F:methionine-tRNA ligase activity"/>
    <property type="evidence" value="ECO:0007669"/>
    <property type="project" value="InterPro"/>
</dbReference>
<feature type="non-terminal residue" evidence="10">
    <location>
        <position position="392"/>
    </location>
</feature>
<feature type="domain" description="Methionyl/Leucyl tRNA synthetase" evidence="9">
    <location>
        <begin position="41"/>
        <end position="100"/>
    </location>
</feature>
<dbReference type="Gene3D" id="2.170.220.10">
    <property type="match status" value="1"/>
</dbReference>
<proteinExistence type="inferred from homology"/>
<dbReference type="Pfam" id="PF09334">
    <property type="entry name" value="tRNA-synt_1g"/>
    <property type="match status" value="2"/>
</dbReference>
<evidence type="ECO:0000256" key="5">
    <source>
        <dbReference type="ARBA" id="ARBA00022917"/>
    </source>
</evidence>
<keyword evidence="8" id="KW-0472">Membrane</keyword>
<dbReference type="InterPro" id="IPR015413">
    <property type="entry name" value="Methionyl/Leucyl_tRNA_Synth"/>
</dbReference>
<sequence>HVSCSPGQTNVAQKYNGLLKQLANLQINFVNLSPIDFKCQLAKTANIHHHDFIRTPEPCHRLAAQHLWSTLSENSHIHKGKYLGWYSVSDETYYSTNQVQKNQILPLELQQWYSFFTNSLFFAVVFKIRLMYNIVIIILCWVMIQISIETNKTVEWIEEENYMFRLTEIQLPKHIVAHGHRKIDSEIKSKSIENVIDPFEAIEEWGVDGVQYYLMRAPGSLWGDSDWAPHRLDENYWKDFLGQLGNLLARISALKLRSAASILFPSSYQTQLQGSDSLQKFLCHLPNSKSIEINFDVLAGANQSIPDRAPWHNSTSPEDAHQVLHLSAKTLRIASILLQPFIPSKAAQLLDSLGVGLEHRSWAHLGLVLGTGSVVCEGRGGLLFPQLLRSLK</sequence>
<evidence type="ECO:0000256" key="8">
    <source>
        <dbReference type="SAM" id="Phobius"/>
    </source>
</evidence>
<evidence type="ECO:0000313" key="10">
    <source>
        <dbReference type="EMBL" id="POW14595.1"/>
    </source>
</evidence>
<evidence type="ECO:0000256" key="1">
    <source>
        <dbReference type="ARBA" id="ARBA00005594"/>
    </source>
</evidence>
<keyword evidence="8" id="KW-1133">Transmembrane helix</keyword>
<organism evidence="10 11">
    <name type="scientific">Puccinia striiformis</name>
    <dbReference type="NCBI Taxonomy" id="27350"/>
    <lineage>
        <taxon>Eukaryota</taxon>
        <taxon>Fungi</taxon>
        <taxon>Dikarya</taxon>
        <taxon>Basidiomycota</taxon>
        <taxon>Pucciniomycotina</taxon>
        <taxon>Pucciniomycetes</taxon>
        <taxon>Pucciniales</taxon>
        <taxon>Pucciniaceae</taxon>
        <taxon>Puccinia</taxon>
    </lineage>
</organism>
<dbReference type="AlphaFoldDB" id="A0A2S4VYH8"/>
<dbReference type="InterPro" id="IPR014729">
    <property type="entry name" value="Rossmann-like_a/b/a_fold"/>
</dbReference>
<keyword evidence="11" id="KW-1185">Reference proteome</keyword>
<reference evidence="10" key="1">
    <citation type="submission" date="2017-12" db="EMBL/GenBank/DDBJ databases">
        <title>Gene loss provides genomic basis for host adaptation in cereal stripe rust fungi.</title>
        <authorList>
            <person name="Xia C."/>
        </authorList>
    </citation>
    <scope>NUCLEOTIDE SEQUENCE [LARGE SCALE GENOMIC DNA]</scope>
    <source>
        <strain evidence="10">93-210</strain>
    </source>
</reference>
<evidence type="ECO:0000256" key="3">
    <source>
        <dbReference type="ARBA" id="ARBA00022741"/>
    </source>
</evidence>
<feature type="non-terminal residue" evidence="10">
    <location>
        <position position="1"/>
    </location>
</feature>